<name>A0A437Q4H0_9GAMM</name>
<evidence type="ECO:0000259" key="1">
    <source>
        <dbReference type="Pfam" id="PF13333"/>
    </source>
</evidence>
<dbReference type="RefSeq" id="WP_164847143.1">
    <property type="nucleotide sequence ID" value="NZ_SACQ01000009.1"/>
</dbReference>
<evidence type="ECO:0000313" key="4">
    <source>
        <dbReference type="Proteomes" id="UP000282818"/>
    </source>
</evidence>
<reference evidence="2 4" key="1">
    <citation type="submission" date="2019-01" db="EMBL/GenBank/DDBJ databases">
        <authorList>
            <person name="Chen W.-M."/>
        </authorList>
    </citation>
    <scope>NUCLEOTIDE SEQUENCE [LARGE SCALE GENOMIC DNA]</scope>
    <source>
        <strain evidence="2 4">HPM-16</strain>
    </source>
</reference>
<dbReference type="AlphaFoldDB" id="A0A437Q4H0"/>
<evidence type="ECO:0000313" key="2">
    <source>
        <dbReference type="EMBL" id="RVU29418.1"/>
    </source>
</evidence>
<dbReference type="EMBL" id="SACQ01000009">
    <property type="protein sequence ID" value="RVU29514.1"/>
    <property type="molecule type" value="Genomic_DNA"/>
</dbReference>
<feature type="domain" description="Integrase catalytic" evidence="1">
    <location>
        <begin position="2"/>
        <end position="28"/>
    </location>
</feature>
<dbReference type="InterPro" id="IPR001584">
    <property type="entry name" value="Integrase_cat-core"/>
</dbReference>
<proteinExistence type="predicted"/>
<dbReference type="Pfam" id="PF13333">
    <property type="entry name" value="rve_2"/>
    <property type="match status" value="1"/>
</dbReference>
<accession>A0A437Q4H0</accession>
<feature type="non-terminal residue" evidence="2">
    <location>
        <position position="1"/>
    </location>
</feature>
<gene>
    <name evidence="3" type="ORF">EOE65_16360</name>
    <name evidence="2" type="ORF">EOE65_16775</name>
</gene>
<organism evidence="2 4">
    <name type="scientific">Neptunomonas marina</name>
    <dbReference type="NCBI Taxonomy" id="1815562"/>
    <lineage>
        <taxon>Bacteria</taxon>
        <taxon>Pseudomonadati</taxon>
        <taxon>Pseudomonadota</taxon>
        <taxon>Gammaproteobacteria</taxon>
        <taxon>Oceanospirillales</taxon>
        <taxon>Oceanospirillaceae</taxon>
        <taxon>Neptunomonas</taxon>
    </lineage>
</organism>
<comment type="caution">
    <text evidence="2">The sequence shown here is derived from an EMBL/GenBank/DDBJ whole genome shotgun (WGS) entry which is preliminary data.</text>
</comment>
<sequence length="29" mass="3489">GYIQHFYNRIRLHSSLNYQSPVEYEAMTA</sequence>
<keyword evidence="4" id="KW-1185">Reference proteome</keyword>
<evidence type="ECO:0000313" key="3">
    <source>
        <dbReference type="EMBL" id="RVU29514.1"/>
    </source>
</evidence>
<dbReference type="EMBL" id="SACQ01000010">
    <property type="protein sequence ID" value="RVU29418.1"/>
    <property type="molecule type" value="Genomic_DNA"/>
</dbReference>
<dbReference type="Proteomes" id="UP000282818">
    <property type="component" value="Unassembled WGS sequence"/>
</dbReference>
<dbReference type="GO" id="GO:0015074">
    <property type="term" value="P:DNA integration"/>
    <property type="evidence" value="ECO:0007669"/>
    <property type="project" value="InterPro"/>
</dbReference>
<protein>
    <recommendedName>
        <fullName evidence="1">Integrase catalytic domain-containing protein</fullName>
    </recommendedName>
</protein>